<dbReference type="RefSeq" id="WP_190564812.1">
    <property type="nucleotide sequence ID" value="NZ_JACJQU010000028.1"/>
</dbReference>
<gene>
    <name evidence="1" type="ORF">H6G06_25215</name>
</gene>
<dbReference type="AlphaFoldDB" id="A0A927A1Y0"/>
<name>A0A927A1Y0_9NOST</name>
<reference evidence="2" key="1">
    <citation type="journal article" date="2020" name="ISME J.">
        <title>Comparative genomics reveals insights into cyanobacterial evolution and habitat adaptation.</title>
        <authorList>
            <person name="Chen M.Y."/>
            <person name="Teng W.K."/>
            <person name="Zhao L."/>
            <person name="Hu C.X."/>
            <person name="Zhou Y.K."/>
            <person name="Han B.P."/>
            <person name="Song L.R."/>
            <person name="Shu W.S."/>
        </authorList>
    </citation>
    <scope>NUCLEOTIDE SEQUENCE [LARGE SCALE GENOMIC DNA]</scope>
    <source>
        <strain evidence="2">FACHB-251</strain>
    </source>
</reference>
<accession>A0A927A1Y0</accession>
<organism evidence="1 2">
    <name type="scientific">Anabaena sphaerica FACHB-251</name>
    <dbReference type="NCBI Taxonomy" id="2692883"/>
    <lineage>
        <taxon>Bacteria</taxon>
        <taxon>Bacillati</taxon>
        <taxon>Cyanobacteriota</taxon>
        <taxon>Cyanophyceae</taxon>
        <taxon>Nostocales</taxon>
        <taxon>Nostocaceae</taxon>
        <taxon>Anabaena</taxon>
    </lineage>
</organism>
<evidence type="ECO:0000313" key="1">
    <source>
        <dbReference type="EMBL" id="MBD2296692.1"/>
    </source>
</evidence>
<dbReference type="Proteomes" id="UP000662185">
    <property type="component" value="Unassembled WGS sequence"/>
</dbReference>
<sequence length="50" mass="5559">MNTQTPVVTETLPMVLKMQPNIIIHDVDKPQTLSGEDILPGFVLDLREIG</sequence>
<dbReference type="EMBL" id="JACJQU010000028">
    <property type="protein sequence ID" value="MBD2296692.1"/>
    <property type="molecule type" value="Genomic_DNA"/>
</dbReference>
<proteinExistence type="predicted"/>
<evidence type="ECO:0000313" key="2">
    <source>
        <dbReference type="Proteomes" id="UP000662185"/>
    </source>
</evidence>
<keyword evidence="2" id="KW-1185">Reference proteome</keyword>
<comment type="caution">
    <text evidence="1">The sequence shown here is derived from an EMBL/GenBank/DDBJ whole genome shotgun (WGS) entry which is preliminary data.</text>
</comment>
<protein>
    <submittedName>
        <fullName evidence="1">Uncharacterized protein</fullName>
    </submittedName>
</protein>